<dbReference type="EC" id="2.4.2.-" evidence="1"/>
<organism evidence="1 2">
    <name type="scientific">Mycolicibacterium chitae</name>
    <name type="common">Mycobacterium chitae</name>
    <dbReference type="NCBI Taxonomy" id="1792"/>
    <lineage>
        <taxon>Bacteria</taxon>
        <taxon>Bacillati</taxon>
        <taxon>Actinomycetota</taxon>
        <taxon>Actinomycetes</taxon>
        <taxon>Mycobacteriales</taxon>
        <taxon>Mycobacteriaceae</taxon>
        <taxon>Mycolicibacterium</taxon>
    </lineage>
</organism>
<dbReference type="AlphaFoldDB" id="A0A448I832"/>
<name>A0A448I832_MYCCI</name>
<keyword evidence="1" id="KW-0808">Transferase</keyword>
<evidence type="ECO:0000313" key="1">
    <source>
        <dbReference type="EMBL" id="VEG48676.1"/>
    </source>
</evidence>
<dbReference type="GO" id="GO:0004049">
    <property type="term" value="F:anthranilate synthase activity"/>
    <property type="evidence" value="ECO:0007669"/>
    <property type="project" value="UniProtKB-EC"/>
</dbReference>
<reference evidence="1 2" key="1">
    <citation type="submission" date="2018-12" db="EMBL/GenBank/DDBJ databases">
        <authorList>
            <consortium name="Pathogen Informatics"/>
        </authorList>
    </citation>
    <scope>NUCLEOTIDE SEQUENCE [LARGE SCALE GENOMIC DNA]</scope>
    <source>
        <strain evidence="1 2">NCTC10485</strain>
    </source>
</reference>
<dbReference type="EC" id="4.1.3.27" evidence="1"/>
<proteinExistence type="predicted"/>
<protein>
    <submittedName>
        <fullName evidence="1">Peptidase C26</fullName>
        <ecNumber evidence="1">2.4.2.-</ecNumber>
        <ecNumber evidence="1">4.1.3.27</ecNumber>
    </submittedName>
</protein>
<keyword evidence="1" id="KW-0328">Glycosyltransferase</keyword>
<dbReference type="GO" id="GO:0016757">
    <property type="term" value="F:glycosyltransferase activity"/>
    <property type="evidence" value="ECO:0007669"/>
    <property type="project" value="UniProtKB-KW"/>
</dbReference>
<sequence length="54" mass="5821">MKMGAPILGLIAAAHAEDGVIEAVEVLWHPEERLDDLRLFAAVVEAARARAVLD</sequence>
<keyword evidence="1" id="KW-0456">Lyase</keyword>
<gene>
    <name evidence="1" type="ORF">NCTC10485_02976</name>
</gene>
<dbReference type="Proteomes" id="UP000282551">
    <property type="component" value="Chromosome"/>
</dbReference>
<keyword evidence="2" id="KW-1185">Reference proteome</keyword>
<evidence type="ECO:0000313" key="2">
    <source>
        <dbReference type="Proteomes" id="UP000282551"/>
    </source>
</evidence>
<dbReference type="EMBL" id="LR134355">
    <property type="protein sequence ID" value="VEG48676.1"/>
    <property type="molecule type" value="Genomic_DNA"/>
</dbReference>
<accession>A0A448I832</accession>